<gene>
    <name evidence="3" type="ORF">ECRASSUSDP1_LOCUS3707</name>
</gene>
<keyword evidence="4" id="KW-1185">Reference proteome</keyword>
<keyword evidence="2" id="KW-1133">Transmembrane helix</keyword>
<dbReference type="Proteomes" id="UP001295684">
    <property type="component" value="Unassembled WGS sequence"/>
</dbReference>
<feature type="transmembrane region" description="Helical" evidence="2">
    <location>
        <begin position="116"/>
        <end position="136"/>
    </location>
</feature>
<reference evidence="3" key="1">
    <citation type="submission" date="2023-07" db="EMBL/GenBank/DDBJ databases">
        <authorList>
            <consortium name="AG Swart"/>
            <person name="Singh M."/>
            <person name="Singh A."/>
            <person name="Seah K."/>
            <person name="Emmerich C."/>
        </authorList>
    </citation>
    <scope>NUCLEOTIDE SEQUENCE</scope>
    <source>
        <strain evidence="3">DP1</strain>
    </source>
</reference>
<evidence type="ECO:0000313" key="3">
    <source>
        <dbReference type="EMBL" id="CAI2362385.1"/>
    </source>
</evidence>
<dbReference type="AlphaFoldDB" id="A0AAD1X9I2"/>
<feature type="transmembrane region" description="Helical" evidence="2">
    <location>
        <begin position="156"/>
        <end position="176"/>
    </location>
</feature>
<organism evidence="3 4">
    <name type="scientific">Euplotes crassus</name>
    <dbReference type="NCBI Taxonomy" id="5936"/>
    <lineage>
        <taxon>Eukaryota</taxon>
        <taxon>Sar</taxon>
        <taxon>Alveolata</taxon>
        <taxon>Ciliophora</taxon>
        <taxon>Intramacronucleata</taxon>
        <taxon>Spirotrichea</taxon>
        <taxon>Hypotrichia</taxon>
        <taxon>Euplotida</taxon>
        <taxon>Euplotidae</taxon>
        <taxon>Moneuplotes</taxon>
    </lineage>
</organism>
<keyword evidence="2" id="KW-0472">Membrane</keyword>
<evidence type="ECO:0000313" key="4">
    <source>
        <dbReference type="Proteomes" id="UP001295684"/>
    </source>
</evidence>
<feature type="region of interest" description="Disordered" evidence="1">
    <location>
        <begin position="385"/>
        <end position="426"/>
    </location>
</feature>
<evidence type="ECO:0000256" key="1">
    <source>
        <dbReference type="SAM" id="MobiDB-lite"/>
    </source>
</evidence>
<feature type="compositionally biased region" description="Basic and acidic residues" evidence="1">
    <location>
        <begin position="385"/>
        <end position="398"/>
    </location>
</feature>
<feature type="transmembrane region" description="Helical" evidence="2">
    <location>
        <begin position="20"/>
        <end position="44"/>
    </location>
</feature>
<feature type="transmembrane region" description="Helical" evidence="2">
    <location>
        <begin position="214"/>
        <end position="233"/>
    </location>
</feature>
<dbReference type="EMBL" id="CAMPGE010003549">
    <property type="protein sequence ID" value="CAI2362385.1"/>
    <property type="molecule type" value="Genomic_DNA"/>
</dbReference>
<name>A0AAD1X9I2_EUPCR</name>
<feature type="transmembrane region" description="Helical" evidence="2">
    <location>
        <begin position="56"/>
        <end position="74"/>
    </location>
</feature>
<keyword evidence="2" id="KW-0812">Transmembrane</keyword>
<proteinExistence type="predicted"/>
<sequence>MGFMQDKVELFSGRVVTETIRQWLVLLSTICLVILLNISCVVIIRNSRKIFSSDVLMLLLIQIRIVLLMIFEFLVPNRFLVFLGELFYLVLLTIIFLMFIRNISSIQHNLTRGYKLYFGCCTAIILAILVMGIIEYEKAFDCSKNSEGYTQYPNHILHGLELLLVSVNLFLTFVILKKLQRARNERRLSNSQIDADTEYCFDVTSSMKQSQVKMLSISLFIFTLLRVTFSLIGDEVLFKRGGFECKEPGYYRPQKDISALYLFITSFASIFPAFFLLYIIFWIPKKEGKLSMSFFQKEKLRINKFEDTIKSTSSYVNNDIDVSHITSPFLGKKRDHGFPSDNSHLQGIDYSAHDVYDRNYTDNGDHSHVAEDFKSCFEERMKSAMDKSVADKKTEDPWRNASRVRKVPATQRSYAEKSDSSLPNFH</sequence>
<comment type="caution">
    <text evidence="3">The sequence shown here is derived from an EMBL/GenBank/DDBJ whole genome shotgun (WGS) entry which is preliminary data.</text>
</comment>
<feature type="transmembrane region" description="Helical" evidence="2">
    <location>
        <begin position="259"/>
        <end position="283"/>
    </location>
</feature>
<protein>
    <submittedName>
        <fullName evidence="3">Uncharacterized protein</fullName>
    </submittedName>
</protein>
<accession>A0AAD1X9I2</accession>
<evidence type="ECO:0000256" key="2">
    <source>
        <dbReference type="SAM" id="Phobius"/>
    </source>
</evidence>
<feature type="transmembrane region" description="Helical" evidence="2">
    <location>
        <begin position="86"/>
        <end position="104"/>
    </location>
</feature>